<evidence type="ECO:0000313" key="3">
    <source>
        <dbReference type="EMBL" id="MBB3997631.1"/>
    </source>
</evidence>
<feature type="compositionally biased region" description="Low complexity" evidence="1">
    <location>
        <begin position="234"/>
        <end position="270"/>
    </location>
</feature>
<feature type="region of interest" description="Disordered" evidence="1">
    <location>
        <begin position="68"/>
        <end position="125"/>
    </location>
</feature>
<gene>
    <name evidence="3" type="ORF">GGR04_001467</name>
</gene>
<feature type="transmembrane region" description="Helical" evidence="2">
    <location>
        <begin position="21"/>
        <end position="46"/>
    </location>
</feature>
<protein>
    <submittedName>
        <fullName evidence="3">Cytoskeletal protein RodZ</fullName>
    </submittedName>
</protein>
<accession>A0A7W6ECR2</accession>
<proteinExistence type="predicted"/>
<feature type="compositionally biased region" description="Basic residues" evidence="1">
    <location>
        <begin position="1"/>
        <end position="16"/>
    </location>
</feature>
<feature type="region of interest" description="Disordered" evidence="1">
    <location>
        <begin position="230"/>
        <end position="284"/>
    </location>
</feature>
<feature type="region of interest" description="Disordered" evidence="1">
    <location>
        <begin position="1"/>
        <end position="26"/>
    </location>
</feature>
<feature type="compositionally biased region" description="Low complexity" evidence="1">
    <location>
        <begin position="163"/>
        <end position="173"/>
    </location>
</feature>
<keyword evidence="2" id="KW-0472">Membrane</keyword>
<keyword evidence="4" id="KW-1185">Reference proteome</keyword>
<sequence>MTQRKPRRTAPKKKTGRAAGAAGRTGGGVGWTWWLAGCAALGWIGFDHRDAVIAAPARLEALWRAPDERAGPRSRAAAAPESRSVQPSRSRTPDAAPPRGTQADVPRAVASGGVPRSRPELAREAARGVPAPLVVPAALPAPRPAGPARSPMAVETRSDARRTATPVPAPAAASGGLPLRTVPSAAAPVWTVLEPGRAWRITDRKGDWRRIESGILTGWVTADRVERPVPPAAAAPRTPSAAPVRAAAAAPASAPMALPARRTEPAAARRSQPLPPGAIPAPGR</sequence>
<feature type="region of interest" description="Disordered" evidence="1">
    <location>
        <begin position="137"/>
        <end position="180"/>
    </location>
</feature>
<feature type="compositionally biased region" description="Low complexity" evidence="1">
    <location>
        <begin position="73"/>
        <end position="84"/>
    </location>
</feature>
<dbReference type="EMBL" id="JACIEK010000002">
    <property type="protein sequence ID" value="MBB3997631.1"/>
    <property type="molecule type" value="Genomic_DNA"/>
</dbReference>
<organism evidence="3 4">
    <name type="scientific">Aureimonas pseudogalii</name>
    <dbReference type="NCBI Taxonomy" id="1744844"/>
    <lineage>
        <taxon>Bacteria</taxon>
        <taxon>Pseudomonadati</taxon>
        <taxon>Pseudomonadota</taxon>
        <taxon>Alphaproteobacteria</taxon>
        <taxon>Hyphomicrobiales</taxon>
        <taxon>Aurantimonadaceae</taxon>
        <taxon>Aureimonas</taxon>
    </lineage>
</organism>
<dbReference type="Gene3D" id="2.30.30.40">
    <property type="entry name" value="SH3 Domains"/>
    <property type="match status" value="1"/>
</dbReference>
<reference evidence="3 4" key="1">
    <citation type="submission" date="2020-08" db="EMBL/GenBank/DDBJ databases">
        <title>Genomic Encyclopedia of Type Strains, Phase IV (KMG-IV): sequencing the most valuable type-strain genomes for metagenomic binning, comparative biology and taxonomic classification.</title>
        <authorList>
            <person name="Goeker M."/>
        </authorList>
    </citation>
    <scope>NUCLEOTIDE SEQUENCE [LARGE SCALE GENOMIC DNA]</scope>
    <source>
        <strain evidence="3 4">DSM 102238</strain>
    </source>
</reference>
<name>A0A7W6ECR2_9HYPH</name>
<keyword evidence="2" id="KW-0812">Transmembrane</keyword>
<keyword evidence="2" id="KW-1133">Transmembrane helix</keyword>
<feature type="compositionally biased region" description="Pro residues" evidence="1">
    <location>
        <begin position="273"/>
        <end position="284"/>
    </location>
</feature>
<dbReference type="RefSeq" id="WP_183199181.1">
    <property type="nucleotide sequence ID" value="NZ_JACIEK010000002.1"/>
</dbReference>
<evidence type="ECO:0000256" key="2">
    <source>
        <dbReference type="SAM" id="Phobius"/>
    </source>
</evidence>
<evidence type="ECO:0000256" key="1">
    <source>
        <dbReference type="SAM" id="MobiDB-lite"/>
    </source>
</evidence>
<dbReference type="AlphaFoldDB" id="A0A7W6ECR2"/>
<dbReference type="Proteomes" id="UP000542776">
    <property type="component" value="Unassembled WGS sequence"/>
</dbReference>
<evidence type="ECO:0000313" key="4">
    <source>
        <dbReference type="Proteomes" id="UP000542776"/>
    </source>
</evidence>
<comment type="caution">
    <text evidence="3">The sequence shown here is derived from an EMBL/GenBank/DDBJ whole genome shotgun (WGS) entry which is preliminary data.</text>
</comment>